<accession>A0ABV9N029</accession>
<dbReference type="InterPro" id="IPR032254">
    <property type="entry name" value="DUF4828"/>
</dbReference>
<dbReference type="RefSeq" id="WP_204653651.1">
    <property type="nucleotide sequence ID" value="NZ_JAFBFD010000011.1"/>
</dbReference>
<keyword evidence="1" id="KW-0812">Transmembrane</keyword>
<comment type="caution">
    <text evidence="2">The sequence shown here is derived from an EMBL/GenBank/DDBJ whole genome shotgun (WGS) entry which is preliminary data.</text>
</comment>
<dbReference type="EMBL" id="JBHSGS010000062">
    <property type="protein sequence ID" value="MFC4720293.1"/>
    <property type="molecule type" value="Genomic_DNA"/>
</dbReference>
<keyword evidence="1" id="KW-1133">Transmembrane helix</keyword>
<dbReference type="Proteomes" id="UP001595969">
    <property type="component" value="Unassembled WGS sequence"/>
</dbReference>
<protein>
    <submittedName>
        <fullName evidence="2">DUF4828 domain-containing protein</fullName>
    </submittedName>
</protein>
<feature type="transmembrane region" description="Helical" evidence="1">
    <location>
        <begin position="6"/>
        <end position="24"/>
    </location>
</feature>
<evidence type="ECO:0000256" key="1">
    <source>
        <dbReference type="SAM" id="Phobius"/>
    </source>
</evidence>
<keyword evidence="1" id="KW-0472">Membrane</keyword>
<sequence>MKKKLLIIGAMASVTTAIVGSVALRKRKEKGLEQNNPFIGTWTYKNCLKHSKTITITNGLELFINQVKLDVQIQKELTDCLVYIDQFGYEIAFEQNNGRFYFSDETEETTYELLKIHAI</sequence>
<keyword evidence="3" id="KW-1185">Reference proteome</keyword>
<dbReference type="Pfam" id="PF16110">
    <property type="entry name" value="DUF4828"/>
    <property type="match status" value="1"/>
</dbReference>
<reference evidence="3" key="1">
    <citation type="journal article" date="2019" name="Int. J. Syst. Evol. Microbiol.">
        <title>The Global Catalogue of Microorganisms (GCM) 10K type strain sequencing project: providing services to taxonomists for standard genome sequencing and annotation.</title>
        <authorList>
            <consortium name="The Broad Institute Genomics Platform"/>
            <consortium name="The Broad Institute Genome Sequencing Center for Infectious Disease"/>
            <person name="Wu L."/>
            <person name="Ma J."/>
        </authorList>
    </citation>
    <scope>NUCLEOTIDE SEQUENCE [LARGE SCALE GENOMIC DNA]</scope>
    <source>
        <strain evidence="3">CGMCC 1.19032</strain>
    </source>
</reference>
<name>A0ABV9N029_9ENTE</name>
<evidence type="ECO:0000313" key="2">
    <source>
        <dbReference type="EMBL" id="MFC4720293.1"/>
    </source>
</evidence>
<gene>
    <name evidence="2" type="ORF">ACFO5I_11225</name>
</gene>
<evidence type="ECO:0000313" key="3">
    <source>
        <dbReference type="Proteomes" id="UP001595969"/>
    </source>
</evidence>
<organism evidence="2 3">
    <name type="scientific">Enterococcus lemanii</name>
    <dbReference type="NCBI Taxonomy" id="1159752"/>
    <lineage>
        <taxon>Bacteria</taxon>
        <taxon>Bacillati</taxon>
        <taxon>Bacillota</taxon>
        <taxon>Bacilli</taxon>
        <taxon>Lactobacillales</taxon>
        <taxon>Enterococcaceae</taxon>
        <taxon>Enterococcus</taxon>
    </lineage>
</organism>
<proteinExistence type="predicted"/>